<evidence type="ECO:0000256" key="1">
    <source>
        <dbReference type="ARBA" id="ARBA00004170"/>
    </source>
</evidence>
<comment type="subcellular location">
    <subcellularLocation>
        <location evidence="1">Membrane</location>
        <topology evidence="1">Peripheral membrane protein</topology>
    </subcellularLocation>
</comment>
<dbReference type="PANTHER" id="PTHR23292:SF6">
    <property type="entry name" value="FI16602P1-RELATED"/>
    <property type="match status" value="1"/>
</dbReference>
<evidence type="ECO:0000313" key="9">
    <source>
        <dbReference type="Proteomes" id="UP001610335"/>
    </source>
</evidence>
<evidence type="ECO:0000313" key="8">
    <source>
        <dbReference type="EMBL" id="KAL2817682.1"/>
    </source>
</evidence>
<dbReference type="Pfam" id="PF10601">
    <property type="entry name" value="zf-LITAF-like"/>
    <property type="match status" value="1"/>
</dbReference>
<name>A0ABR4HQQ5_9EURO</name>
<evidence type="ECO:0000256" key="5">
    <source>
        <dbReference type="ARBA" id="ARBA00023136"/>
    </source>
</evidence>
<proteinExistence type="inferred from homology"/>
<comment type="similarity">
    <text evidence="2">Belongs to the CDIP1/LITAF family.</text>
</comment>
<accession>A0ABR4HQQ5</accession>
<evidence type="ECO:0000259" key="7">
    <source>
        <dbReference type="PROSITE" id="PS51837"/>
    </source>
</evidence>
<dbReference type="SMART" id="SM00714">
    <property type="entry name" value="LITAF"/>
    <property type="match status" value="1"/>
</dbReference>
<feature type="domain" description="LITAF" evidence="7">
    <location>
        <begin position="93"/>
        <end position="174"/>
    </location>
</feature>
<dbReference type="PROSITE" id="PS51837">
    <property type="entry name" value="LITAF"/>
    <property type="match status" value="1"/>
</dbReference>
<comment type="caution">
    <text evidence="8">The sequence shown here is derived from an EMBL/GenBank/DDBJ whole genome shotgun (WGS) entry which is preliminary data.</text>
</comment>
<keyword evidence="4" id="KW-0862">Zinc</keyword>
<dbReference type="Proteomes" id="UP001610335">
    <property type="component" value="Unassembled WGS sequence"/>
</dbReference>
<evidence type="ECO:0000256" key="2">
    <source>
        <dbReference type="ARBA" id="ARBA00005975"/>
    </source>
</evidence>
<sequence>MSEKANYTAAPQGPAPPTYQQHPTNTGPVTELDTQQPRATTDPGPEIQLQNIPPQDYPNYPQPSEPTKQVPDASNPGPQMYPPQQYAPALQSSQYPTATPLHALQRTPQAVDCPVCHEREMTRTQGVNGNTTHAWAAVLCCCACLGCVPYLAAAFKDVDHMCGKCGYVLATYHNSGHVVVHGNPAPPAKK</sequence>
<organism evidence="8 9">
    <name type="scientific">Aspergillus cavernicola</name>
    <dbReference type="NCBI Taxonomy" id="176166"/>
    <lineage>
        <taxon>Eukaryota</taxon>
        <taxon>Fungi</taxon>
        <taxon>Dikarya</taxon>
        <taxon>Ascomycota</taxon>
        <taxon>Pezizomycotina</taxon>
        <taxon>Eurotiomycetes</taxon>
        <taxon>Eurotiomycetidae</taxon>
        <taxon>Eurotiales</taxon>
        <taxon>Aspergillaceae</taxon>
        <taxon>Aspergillus</taxon>
        <taxon>Aspergillus subgen. Nidulantes</taxon>
    </lineage>
</organism>
<feature type="compositionally biased region" description="Low complexity" evidence="6">
    <location>
        <begin position="76"/>
        <end position="85"/>
    </location>
</feature>
<evidence type="ECO:0000256" key="3">
    <source>
        <dbReference type="ARBA" id="ARBA00022723"/>
    </source>
</evidence>
<gene>
    <name evidence="8" type="ORF">BDW59DRAFT_165839</name>
</gene>
<dbReference type="InterPro" id="IPR037519">
    <property type="entry name" value="LITAF_fam"/>
</dbReference>
<protein>
    <submittedName>
        <fullName evidence="8">LITAF-like zinc ribbon domain-containing protein</fullName>
    </submittedName>
</protein>
<keyword evidence="5" id="KW-0472">Membrane</keyword>
<dbReference type="InterPro" id="IPR006629">
    <property type="entry name" value="LITAF"/>
</dbReference>
<reference evidence="8 9" key="1">
    <citation type="submission" date="2024-07" db="EMBL/GenBank/DDBJ databases">
        <title>Section-level genome sequencing and comparative genomics of Aspergillus sections Usti and Cavernicolus.</title>
        <authorList>
            <consortium name="Lawrence Berkeley National Laboratory"/>
            <person name="Nybo J.L."/>
            <person name="Vesth T.C."/>
            <person name="Theobald S."/>
            <person name="Frisvad J.C."/>
            <person name="Larsen T.O."/>
            <person name="Kjaerboelling I."/>
            <person name="Rothschild-Mancinelli K."/>
            <person name="Lyhne E.K."/>
            <person name="Kogle M.E."/>
            <person name="Barry K."/>
            <person name="Clum A."/>
            <person name="Na H."/>
            <person name="Ledsgaard L."/>
            <person name="Lin J."/>
            <person name="Lipzen A."/>
            <person name="Kuo A."/>
            <person name="Riley R."/>
            <person name="Mondo S."/>
            <person name="LaButti K."/>
            <person name="Haridas S."/>
            <person name="Pangalinan J."/>
            <person name="Salamov A.A."/>
            <person name="Simmons B.A."/>
            <person name="Magnuson J.K."/>
            <person name="Chen J."/>
            <person name="Drula E."/>
            <person name="Henrissat B."/>
            <person name="Wiebenga A."/>
            <person name="Lubbers R.J."/>
            <person name="Gomes A.C."/>
            <person name="Makela M.R."/>
            <person name="Stajich J."/>
            <person name="Grigoriev I.V."/>
            <person name="Mortensen U.H."/>
            <person name="De vries R.P."/>
            <person name="Baker S.E."/>
            <person name="Andersen M.R."/>
        </authorList>
    </citation>
    <scope>NUCLEOTIDE SEQUENCE [LARGE SCALE GENOMIC DNA]</scope>
    <source>
        <strain evidence="8 9">CBS 600.67</strain>
    </source>
</reference>
<feature type="compositionally biased region" description="Polar residues" evidence="6">
    <location>
        <begin position="18"/>
        <end position="39"/>
    </location>
</feature>
<feature type="region of interest" description="Disordered" evidence="6">
    <location>
        <begin position="1"/>
        <end position="85"/>
    </location>
</feature>
<dbReference type="PANTHER" id="PTHR23292">
    <property type="entry name" value="LIPOPOLYSACCHARIDE-INDUCED TUMOR NECROSIS FACTOR-ALPHA FACTOR"/>
    <property type="match status" value="1"/>
</dbReference>
<keyword evidence="9" id="KW-1185">Reference proteome</keyword>
<dbReference type="EMBL" id="JBFXLS010000090">
    <property type="protein sequence ID" value="KAL2817682.1"/>
    <property type="molecule type" value="Genomic_DNA"/>
</dbReference>
<evidence type="ECO:0000256" key="4">
    <source>
        <dbReference type="ARBA" id="ARBA00022833"/>
    </source>
</evidence>
<keyword evidence="3" id="KW-0479">Metal-binding</keyword>
<evidence type="ECO:0000256" key="6">
    <source>
        <dbReference type="SAM" id="MobiDB-lite"/>
    </source>
</evidence>